<dbReference type="SMART" id="SM00342">
    <property type="entry name" value="HTH_ARAC"/>
    <property type="match status" value="1"/>
</dbReference>
<proteinExistence type="predicted"/>
<keyword evidence="1" id="KW-0805">Transcription regulation</keyword>
<evidence type="ECO:0000256" key="1">
    <source>
        <dbReference type="ARBA" id="ARBA00023015"/>
    </source>
</evidence>
<name>A0A919YLA9_9BACL</name>
<keyword evidence="6" id="KW-1185">Reference proteome</keyword>
<dbReference type="GO" id="GO:0043565">
    <property type="term" value="F:sequence-specific DNA binding"/>
    <property type="evidence" value="ECO:0007669"/>
    <property type="project" value="InterPro"/>
</dbReference>
<feature type="domain" description="HTH araC/xylS-type" evidence="4">
    <location>
        <begin position="187"/>
        <end position="285"/>
    </location>
</feature>
<dbReference type="InterPro" id="IPR003313">
    <property type="entry name" value="AraC-bd"/>
</dbReference>
<organism evidence="5 6">
    <name type="scientific">Paenibacillus montaniterrae</name>
    <dbReference type="NCBI Taxonomy" id="429341"/>
    <lineage>
        <taxon>Bacteria</taxon>
        <taxon>Bacillati</taxon>
        <taxon>Bacillota</taxon>
        <taxon>Bacilli</taxon>
        <taxon>Bacillales</taxon>
        <taxon>Paenibacillaceae</taxon>
        <taxon>Paenibacillus</taxon>
    </lineage>
</organism>
<evidence type="ECO:0000313" key="6">
    <source>
        <dbReference type="Proteomes" id="UP000683139"/>
    </source>
</evidence>
<gene>
    <name evidence="5" type="ORF">J40TS1_12120</name>
</gene>
<dbReference type="AlphaFoldDB" id="A0A919YLA9"/>
<dbReference type="PROSITE" id="PS01124">
    <property type="entry name" value="HTH_ARAC_FAMILY_2"/>
    <property type="match status" value="1"/>
</dbReference>
<keyword evidence="2" id="KW-0238">DNA-binding</keyword>
<dbReference type="SUPFAM" id="SSF51215">
    <property type="entry name" value="Regulatory protein AraC"/>
    <property type="match status" value="1"/>
</dbReference>
<protein>
    <recommendedName>
        <fullName evidence="4">HTH araC/xylS-type domain-containing protein</fullName>
    </recommendedName>
</protein>
<dbReference type="InterPro" id="IPR018062">
    <property type="entry name" value="HTH_AraC-typ_CS"/>
</dbReference>
<comment type="caution">
    <text evidence="5">The sequence shown here is derived from an EMBL/GenBank/DDBJ whole genome shotgun (WGS) entry which is preliminary data.</text>
</comment>
<dbReference type="RefSeq" id="WP_213513867.1">
    <property type="nucleotide sequence ID" value="NZ_BOSE01000002.1"/>
</dbReference>
<dbReference type="Proteomes" id="UP000683139">
    <property type="component" value="Unassembled WGS sequence"/>
</dbReference>
<dbReference type="InterPro" id="IPR009057">
    <property type="entry name" value="Homeodomain-like_sf"/>
</dbReference>
<evidence type="ECO:0000259" key="4">
    <source>
        <dbReference type="PROSITE" id="PS01124"/>
    </source>
</evidence>
<evidence type="ECO:0000313" key="5">
    <source>
        <dbReference type="EMBL" id="GIP15570.1"/>
    </source>
</evidence>
<evidence type="ECO:0000256" key="2">
    <source>
        <dbReference type="ARBA" id="ARBA00023125"/>
    </source>
</evidence>
<dbReference type="GO" id="GO:0003700">
    <property type="term" value="F:DNA-binding transcription factor activity"/>
    <property type="evidence" value="ECO:0007669"/>
    <property type="project" value="InterPro"/>
</dbReference>
<reference evidence="5" key="1">
    <citation type="submission" date="2021-03" db="EMBL/GenBank/DDBJ databases">
        <title>Antimicrobial resistance genes in bacteria isolated from Japanese honey, and their potential for conferring macrolide and lincosamide resistance in the American foulbrood pathogen Paenibacillus larvae.</title>
        <authorList>
            <person name="Okamoto M."/>
            <person name="Kumagai M."/>
            <person name="Kanamori H."/>
            <person name="Takamatsu D."/>
        </authorList>
    </citation>
    <scope>NUCLEOTIDE SEQUENCE</scope>
    <source>
        <strain evidence="5">J40TS1</strain>
    </source>
</reference>
<dbReference type="PRINTS" id="PR00032">
    <property type="entry name" value="HTHARAC"/>
</dbReference>
<dbReference type="InterPro" id="IPR018060">
    <property type="entry name" value="HTH_AraC"/>
</dbReference>
<keyword evidence="3" id="KW-0804">Transcription</keyword>
<dbReference type="Pfam" id="PF12833">
    <property type="entry name" value="HTH_18"/>
    <property type="match status" value="1"/>
</dbReference>
<dbReference type="InterPro" id="IPR037923">
    <property type="entry name" value="HTH-like"/>
</dbReference>
<dbReference type="PROSITE" id="PS00041">
    <property type="entry name" value="HTH_ARAC_FAMILY_1"/>
    <property type="match status" value="1"/>
</dbReference>
<accession>A0A919YLA9</accession>
<sequence>MLYTLPNETYGFRFHSSSTLHLPLCQLFAVGHDVVSSQNYRWHGLERNDGPLLLFQYTISGQGRLTLNNETIALTQGMAFLVEIPSDHCYYYEPEPANKGWQFLFLLVRPHSIMPLWNDIIEQLGRLPSLPLDSKPIAALTELFLAAKQGEITDPYTASSYVYGFFMSFKQFADHNPVQSTMPTAIAQAVEWIDSHFANMISLEQLAEQVGLSKYHFLRSFAKYVGMTPNDYVNRKRIEHSLNLLLSTDYPLERIAQEVGYSSASYYIRVFRSMLGQTPATFRSNKHQLAYKRLFFS</sequence>
<dbReference type="EMBL" id="BOSE01000002">
    <property type="protein sequence ID" value="GIP15570.1"/>
    <property type="molecule type" value="Genomic_DNA"/>
</dbReference>
<dbReference type="PANTHER" id="PTHR43280">
    <property type="entry name" value="ARAC-FAMILY TRANSCRIPTIONAL REGULATOR"/>
    <property type="match status" value="1"/>
</dbReference>
<dbReference type="Gene3D" id="1.10.10.60">
    <property type="entry name" value="Homeodomain-like"/>
    <property type="match status" value="2"/>
</dbReference>
<evidence type="ECO:0000256" key="3">
    <source>
        <dbReference type="ARBA" id="ARBA00023163"/>
    </source>
</evidence>
<dbReference type="SUPFAM" id="SSF46689">
    <property type="entry name" value="Homeodomain-like"/>
    <property type="match status" value="2"/>
</dbReference>
<dbReference type="InterPro" id="IPR020449">
    <property type="entry name" value="Tscrpt_reg_AraC-type_HTH"/>
</dbReference>
<dbReference type="PANTHER" id="PTHR43280:SF28">
    <property type="entry name" value="HTH-TYPE TRANSCRIPTIONAL ACTIVATOR RHAS"/>
    <property type="match status" value="1"/>
</dbReference>
<dbReference type="Pfam" id="PF02311">
    <property type="entry name" value="AraC_binding"/>
    <property type="match status" value="1"/>
</dbReference>